<reference evidence="3" key="3">
    <citation type="submission" date="2025-09" db="UniProtKB">
        <authorList>
            <consortium name="Ensembl"/>
        </authorList>
    </citation>
    <scope>IDENTIFICATION</scope>
</reference>
<dbReference type="GO" id="GO:0008643">
    <property type="term" value="P:carbohydrate transport"/>
    <property type="evidence" value="ECO:0007669"/>
    <property type="project" value="InterPro"/>
</dbReference>
<protein>
    <submittedName>
        <fullName evidence="3">Uncharacterized protein</fullName>
    </submittedName>
</protein>
<dbReference type="InterPro" id="IPR036259">
    <property type="entry name" value="MFS_trans_sf"/>
</dbReference>
<comment type="subcellular location">
    <subcellularLocation>
        <location evidence="1">Membrane</location>
        <topology evidence="1">Multi-pass membrane protein</topology>
    </subcellularLocation>
</comment>
<dbReference type="Gene3D" id="1.20.1250.20">
    <property type="entry name" value="MFS general substrate transporter like domains"/>
    <property type="match status" value="1"/>
</dbReference>
<dbReference type="FunFam" id="1.20.1250.20:FF:000260">
    <property type="entry name" value="Major facilitator superfamily domain containing 2B"/>
    <property type="match status" value="1"/>
</dbReference>
<dbReference type="Ensembl" id="ENSCPVT00000026350.1">
    <property type="protein sequence ID" value="ENSCPVP00000026251.1"/>
    <property type="gene ID" value="ENSCPVG00000000655.2"/>
</dbReference>
<dbReference type="AlphaFoldDB" id="A0A8U8BFI9"/>
<sequence length="528" mass="58720">MREHSLAECFKYTWSDFLKKSWAQNYLPYEANFHKDIEKSSQKGDMQSQVILPVSHRHFVTKEETKHKCLGSIWLSRCSKICYAIGGAPNQVAGSAASFFLQIYLLDIAHITPFHASLVLFIGKASGAVTDPVAGFFISKSRWTKIGRLMPWVLACTPFTVISYFLMWYLPPFVSGRVAWYLTFHCLFQALTTLFQVPYSALTMFLSTDQKDRDSATAYRMTMEVLGTLIGASLQGQIVASAHVSPHCTVNPSVNTTDSWHDTPIYMIAAGVIAGVYLLGIVVLFLGVKERDDPYALNSDRAIPFCKGLALTMKHGPYVKLTASFLLISTAVQLEQGNFVLFCTHAAGLRNHFQYLVVTILVSCTSLPKLPGLWHKITEGKKSFWMIPFAVMLVTIPNLILAYFVAFVSGLSIAASLLLPWSMLPDVVDNFRLQNPHGKGHETIFYSSYVFFTKMSAGIGLGISAAGLEFTGYKPGICRQSDDVILTLKLLIGAVPAILILLGLFILLFYPITEESRKETKLALEELR</sequence>
<reference evidence="3" key="2">
    <citation type="submission" date="2025-08" db="UniProtKB">
        <authorList>
            <consortium name="Ensembl"/>
        </authorList>
    </citation>
    <scope>IDENTIFICATION</scope>
</reference>
<accession>A0A8U8BFI9</accession>
<evidence type="ECO:0000256" key="1">
    <source>
        <dbReference type="ARBA" id="ARBA00004141"/>
    </source>
</evidence>
<comment type="similarity">
    <text evidence="2">Belongs to the major facilitator superfamily.</text>
</comment>
<dbReference type="PANTHER" id="PTHR11328">
    <property type="entry name" value="MAJOR FACILITATOR SUPERFAMILY DOMAIN-CONTAINING PROTEIN"/>
    <property type="match status" value="1"/>
</dbReference>
<evidence type="ECO:0000256" key="2">
    <source>
        <dbReference type="ARBA" id="ARBA00008335"/>
    </source>
</evidence>
<dbReference type="Pfam" id="PF13347">
    <property type="entry name" value="MFS_2"/>
    <property type="match status" value="1"/>
</dbReference>
<dbReference type="Proteomes" id="UP000694382">
    <property type="component" value="Chromosome 3"/>
</dbReference>
<keyword evidence="4" id="KW-1185">Reference proteome</keyword>
<reference evidence="3" key="1">
    <citation type="submission" date="2020-02" db="EMBL/GenBank/DDBJ databases">
        <authorList>
            <person name="Enbody D E."/>
            <person name="Pettersson E M."/>
        </authorList>
    </citation>
    <scope>NUCLEOTIDE SEQUENCE [LARGE SCALE GENOMIC DNA]</scope>
</reference>
<dbReference type="InterPro" id="IPR039672">
    <property type="entry name" value="MFS_2"/>
</dbReference>
<dbReference type="GO" id="GO:0046624">
    <property type="term" value="F:sphingolipid transporter activity"/>
    <property type="evidence" value="ECO:0007669"/>
    <property type="project" value="TreeGrafter"/>
</dbReference>
<name>A0A8U8BFI9_GEOPR</name>
<organism evidence="3 4">
    <name type="scientific">Geospiza parvula</name>
    <name type="common">Small tree-finch</name>
    <name type="synonym">Camarhynchus parvulus</name>
    <dbReference type="NCBI Taxonomy" id="87175"/>
    <lineage>
        <taxon>Eukaryota</taxon>
        <taxon>Metazoa</taxon>
        <taxon>Chordata</taxon>
        <taxon>Craniata</taxon>
        <taxon>Vertebrata</taxon>
        <taxon>Euteleostomi</taxon>
        <taxon>Archelosauria</taxon>
        <taxon>Archosauria</taxon>
        <taxon>Dinosauria</taxon>
        <taxon>Saurischia</taxon>
        <taxon>Theropoda</taxon>
        <taxon>Coelurosauria</taxon>
        <taxon>Aves</taxon>
        <taxon>Neognathae</taxon>
        <taxon>Neoaves</taxon>
        <taxon>Telluraves</taxon>
        <taxon>Australaves</taxon>
        <taxon>Passeriformes</taxon>
        <taxon>Thraupidae</taxon>
        <taxon>Camarhynchus</taxon>
    </lineage>
</organism>
<proteinExistence type="inferred from homology"/>
<dbReference type="PANTHER" id="PTHR11328:SF30">
    <property type="entry name" value="SPHINGOSINE-1-PHOSPHATE TRANSPORTER MFSD2B"/>
    <property type="match status" value="1"/>
</dbReference>
<dbReference type="GO" id="GO:0015293">
    <property type="term" value="F:symporter activity"/>
    <property type="evidence" value="ECO:0007669"/>
    <property type="project" value="InterPro"/>
</dbReference>
<dbReference type="GO" id="GO:0005886">
    <property type="term" value="C:plasma membrane"/>
    <property type="evidence" value="ECO:0007669"/>
    <property type="project" value="TreeGrafter"/>
</dbReference>
<evidence type="ECO:0000313" key="3">
    <source>
        <dbReference type="Ensembl" id="ENSCPVP00000026251.1"/>
    </source>
</evidence>
<evidence type="ECO:0000313" key="4">
    <source>
        <dbReference type="Proteomes" id="UP000694382"/>
    </source>
</evidence>
<dbReference type="SUPFAM" id="SSF103473">
    <property type="entry name" value="MFS general substrate transporter"/>
    <property type="match status" value="1"/>
</dbReference>